<dbReference type="Gene3D" id="3.10.290.10">
    <property type="entry name" value="RNA-binding S4 domain"/>
    <property type="match status" value="1"/>
</dbReference>
<accession>A0AAE3HDS4</accession>
<evidence type="ECO:0000313" key="8">
    <source>
        <dbReference type="EMBL" id="MCR1897590.1"/>
    </source>
</evidence>
<comment type="function">
    <text evidence="6">Responsible for synthesis of pseudouridine from uracil.</text>
</comment>
<dbReference type="InterPro" id="IPR020103">
    <property type="entry name" value="PsdUridine_synth_cat_dom_sf"/>
</dbReference>
<keyword evidence="5" id="KW-0694">RNA-binding</keyword>
<comment type="similarity">
    <text evidence="2 6">Belongs to the pseudouridine synthase RluA family.</text>
</comment>
<dbReference type="EMBL" id="JANKAS010000001">
    <property type="protein sequence ID" value="MCR1897590.1"/>
    <property type="molecule type" value="Genomic_DNA"/>
</dbReference>
<dbReference type="PROSITE" id="PS50889">
    <property type="entry name" value="S4"/>
    <property type="match status" value="1"/>
</dbReference>
<dbReference type="Gene3D" id="3.30.2350.10">
    <property type="entry name" value="Pseudouridine synthase"/>
    <property type="match status" value="1"/>
</dbReference>
<evidence type="ECO:0000256" key="2">
    <source>
        <dbReference type="ARBA" id="ARBA00010876"/>
    </source>
</evidence>
<dbReference type="GO" id="GO:0003723">
    <property type="term" value="F:RNA binding"/>
    <property type="evidence" value="ECO:0007669"/>
    <property type="project" value="UniProtKB-KW"/>
</dbReference>
<keyword evidence="9" id="KW-1185">Reference proteome</keyword>
<comment type="caution">
    <text evidence="8">The sequence shown here is derived from an EMBL/GenBank/DDBJ whole genome shotgun (WGS) entry which is preliminary data.</text>
</comment>
<dbReference type="PROSITE" id="PS01129">
    <property type="entry name" value="PSI_RLU"/>
    <property type="match status" value="1"/>
</dbReference>
<evidence type="ECO:0000256" key="5">
    <source>
        <dbReference type="PROSITE-ProRule" id="PRU00182"/>
    </source>
</evidence>
<evidence type="ECO:0000256" key="6">
    <source>
        <dbReference type="RuleBase" id="RU362028"/>
    </source>
</evidence>
<dbReference type="AlphaFoldDB" id="A0AAE3HDS4"/>
<dbReference type="Pfam" id="PF01479">
    <property type="entry name" value="S4"/>
    <property type="match status" value="1"/>
</dbReference>
<gene>
    <name evidence="8" type="ORF">NSA47_01115</name>
</gene>
<reference evidence="8" key="1">
    <citation type="submission" date="2022-07" db="EMBL/GenBank/DDBJ databases">
        <title>Enhanced cultured diversity of the mouse gut microbiota enables custom-made synthetic communities.</title>
        <authorList>
            <person name="Afrizal A."/>
        </authorList>
    </citation>
    <scope>NUCLEOTIDE SEQUENCE</scope>
    <source>
        <strain evidence="8">DSM 28593</strain>
    </source>
</reference>
<proteinExistence type="inferred from homology"/>
<protein>
    <recommendedName>
        <fullName evidence="6">Pseudouridine synthase</fullName>
        <ecNumber evidence="6">5.4.99.-</ecNumber>
    </recommendedName>
</protein>
<feature type="active site" evidence="4">
    <location>
        <position position="146"/>
    </location>
</feature>
<name>A0AAE3HDS4_9FIRM</name>
<dbReference type="SMART" id="SM00363">
    <property type="entry name" value="S4"/>
    <property type="match status" value="1"/>
</dbReference>
<evidence type="ECO:0000256" key="4">
    <source>
        <dbReference type="PIRSR" id="PIRSR606225-1"/>
    </source>
</evidence>
<dbReference type="InterPro" id="IPR006225">
    <property type="entry name" value="PsdUridine_synth_RluC/D"/>
</dbReference>
<dbReference type="CDD" id="cd02869">
    <property type="entry name" value="PseudoU_synth_RluA_like"/>
    <property type="match status" value="1"/>
</dbReference>
<dbReference type="InterPro" id="IPR050188">
    <property type="entry name" value="RluA_PseudoU_synthase"/>
</dbReference>
<dbReference type="GO" id="GO:0000455">
    <property type="term" value="P:enzyme-directed rRNA pseudouridine synthesis"/>
    <property type="evidence" value="ECO:0007669"/>
    <property type="project" value="UniProtKB-ARBA"/>
</dbReference>
<dbReference type="InterPro" id="IPR002942">
    <property type="entry name" value="S4_RNA-bd"/>
</dbReference>
<dbReference type="RefSeq" id="WP_257528993.1">
    <property type="nucleotide sequence ID" value="NZ_JANKAS010000001.1"/>
</dbReference>
<keyword evidence="3 6" id="KW-0413">Isomerase</keyword>
<dbReference type="Pfam" id="PF00849">
    <property type="entry name" value="PseudoU_synth_2"/>
    <property type="match status" value="1"/>
</dbReference>
<dbReference type="EC" id="5.4.99.-" evidence="6"/>
<sequence length="323" mass="37999">MKELDITHNEANQRIDRFLKKYMSEASTGYLYKMLRKKRIKVNGAKVQPDYILNMGDKIQLYLSEDTMRKFQKKPSLTFAKGQLNIVYEDCNILLLNKPKNLLVHGDNRENVHTLINQVHSYLYLQGDYDPEKENTFAPACCNRLDRNTSGIMIIAKNFPTLQEINKMIKENNVIKKYRALVKGEIKDAKELKGFWVKDSSTNKVEIIHHKTKDAKFIHTKYKPIESNHEYTLLEIDLITGRSHQIRAHLASEGFPIIGDMKYGIRKINRTFYNQYHLNSQFLHAYSLKFQNCPEFLSYLENRMFEAELPKTLLEITQMIFHK</sequence>
<evidence type="ECO:0000313" key="9">
    <source>
        <dbReference type="Proteomes" id="UP001205748"/>
    </source>
</evidence>
<dbReference type="NCBIfam" id="TIGR00005">
    <property type="entry name" value="rluA_subfam"/>
    <property type="match status" value="1"/>
</dbReference>
<dbReference type="Proteomes" id="UP001205748">
    <property type="component" value="Unassembled WGS sequence"/>
</dbReference>
<dbReference type="PANTHER" id="PTHR21600">
    <property type="entry name" value="MITOCHONDRIAL RNA PSEUDOURIDINE SYNTHASE"/>
    <property type="match status" value="1"/>
</dbReference>
<dbReference type="CDD" id="cd00165">
    <property type="entry name" value="S4"/>
    <property type="match status" value="1"/>
</dbReference>
<dbReference type="InterPro" id="IPR006145">
    <property type="entry name" value="PsdUridine_synth_RsuA/RluA"/>
</dbReference>
<evidence type="ECO:0000259" key="7">
    <source>
        <dbReference type="SMART" id="SM00363"/>
    </source>
</evidence>
<dbReference type="SUPFAM" id="SSF55120">
    <property type="entry name" value="Pseudouridine synthase"/>
    <property type="match status" value="1"/>
</dbReference>
<comment type="catalytic activity">
    <reaction evidence="1 6">
        <text>a uridine in RNA = a pseudouridine in RNA</text>
        <dbReference type="Rhea" id="RHEA:48348"/>
        <dbReference type="Rhea" id="RHEA-COMP:12068"/>
        <dbReference type="Rhea" id="RHEA-COMP:12069"/>
        <dbReference type="ChEBI" id="CHEBI:65314"/>
        <dbReference type="ChEBI" id="CHEBI:65315"/>
    </reaction>
</comment>
<dbReference type="SUPFAM" id="SSF55174">
    <property type="entry name" value="Alpha-L RNA-binding motif"/>
    <property type="match status" value="1"/>
</dbReference>
<evidence type="ECO:0000256" key="3">
    <source>
        <dbReference type="ARBA" id="ARBA00023235"/>
    </source>
</evidence>
<evidence type="ECO:0000256" key="1">
    <source>
        <dbReference type="ARBA" id="ARBA00000073"/>
    </source>
</evidence>
<dbReference type="GO" id="GO:0120159">
    <property type="term" value="F:rRNA pseudouridine synthase activity"/>
    <property type="evidence" value="ECO:0007669"/>
    <property type="project" value="UniProtKB-ARBA"/>
</dbReference>
<feature type="domain" description="RNA-binding S4" evidence="7">
    <location>
        <begin position="13"/>
        <end position="73"/>
    </location>
</feature>
<dbReference type="PANTHER" id="PTHR21600:SF83">
    <property type="entry name" value="PSEUDOURIDYLATE SYNTHASE RPUSD4, MITOCHONDRIAL"/>
    <property type="match status" value="1"/>
</dbReference>
<dbReference type="InterPro" id="IPR006224">
    <property type="entry name" value="PsdUridine_synth_RluA-like_CS"/>
</dbReference>
<dbReference type="InterPro" id="IPR036986">
    <property type="entry name" value="S4_RNA-bd_sf"/>
</dbReference>
<organism evidence="8 9">
    <name type="scientific">Irregularibacter muris</name>
    <dbReference type="NCBI Taxonomy" id="1796619"/>
    <lineage>
        <taxon>Bacteria</taxon>
        <taxon>Bacillati</taxon>
        <taxon>Bacillota</taxon>
        <taxon>Clostridia</taxon>
        <taxon>Eubacteriales</taxon>
        <taxon>Eubacteriaceae</taxon>
        <taxon>Irregularibacter</taxon>
    </lineage>
</organism>